<reference evidence="1 2" key="1">
    <citation type="submission" date="2020-04" db="EMBL/GenBank/DDBJ databases">
        <authorList>
            <person name="De Canck E."/>
        </authorList>
    </citation>
    <scope>NUCLEOTIDE SEQUENCE [LARGE SCALE GENOMIC DNA]</scope>
    <source>
        <strain evidence="1 2">LMG 9964</strain>
    </source>
</reference>
<name>A0A6J5KC38_9BURK</name>
<dbReference type="EMBL" id="CADILN010000005">
    <property type="protein sequence ID" value="CAB4050444.1"/>
    <property type="molecule type" value="Genomic_DNA"/>
</dbReference>
<protein>
    <submittedName>
        <fullName evidence="1">Uncharacterized protein</fullName>
    </submittedName>
</protein>
<accession>A0A6J5KC38</accession>
<gene>
    <name evidence="1" type="ORF">LMG9964_04110</name>
</gene>
<dbReference type="Proteomes" id="UP000494102">
    <property type="component" value="Unassembled WGS sequence"/>
</dbReference>
<organism evidence="1 2">
    <name type="scientific">Paraburkholderia phenoliruptrix</name>
    <dbReference type="NCBI Taxonomy" id="252970"/>
    <lineage>
        <taxon>Bacteria</taxon>
        <taxon>Pseudomonadati</taxon>
        <taxon>Pseudomonadota</taxon>
        <taxon>Betaproteobacteria</taxon>
        <taxon>Burkholderiales</taxon>
        <taxon>Burkholderiaceae</taxon>
        <taxon>Paraburkholderia</taxon>
    </lineage>
</organism>
<proteinExistence type="predicted"/>
<dbReference type="AlphaFoldDB" id="A0A6J5KC38"/>
<sequence>MSGVSCGTISDTVAPAGSRSRIAAGVTASETGTPVTAQRETTWAVRPISAGKNKVSKAHQVYRRRPSTSNVCGVPRNDCATPSTKAFGCRSGKHQRDPSLNRCVHVTGAGGGQPLSCVAVGAMISLIAHRSAIESAANFSHSRGQEQRRLSESQRTFAHRRAGVKLGGRLTQFARSQTDAPTHGYRRCDEVRGACRGLQDVHGIQSRESVGRFIRISSVTSCRSSADEIGTVSHFPSG</sequence>
<evidence type="ECO:0000313" key="1">
    <source>
        <dbReference type="EMBL" id="CAB4050444.1"/>
    </source>
</evidence>
<evidence type="ECO:0000313" key="2">
    <source>
        <dbReference type="Proteomes" id="UP000494102"/>
    </source>
</evidence>